<dbReference type="Proteomes" id="UP000367750">
    <property type="component" value="Unassembled WGS sequence"/>
</dbReference>
<dbReference type="Gene3D" id="3.40.630.40">
    <property type="entry name" value="Zn-dependent exopeptidases"/>
    <property type="match status" value="1"/>
</dbReference>
<dbReference type="EMBL" id="VYKK01000004">
    <property type="protein sequence ID" value="KAA9007680.1"/>
    <property type="molecule type" value="Genomic_DNA"/>
</dbReference>
<evidence type="ECO:0000256" key="1">
    <source>
        <dbReference type="SAM" id="MobiDB-lite"/>
    </source>
</evidence>
<evidence type="ECO:0000313" key="3">
    <source>
        <dbReference type="Proteomes" id="UP000367750"/>
    </source>
</evidence>
<dbReference type="AlphaFoldDB" id="A0A5J5GI27"/>
<comment type="caution">
    <text evidence="2">The sequence shown here is derived from an EMBL/GenBank/DDBJ whole genome shotgun (WGS) entry which is preliminary data.</text>
</comment>
<proteinExistence type="predicted"/>
<feature type="compositionally biased region" description="Gly residues" evidence="1">
    <location>
        <begin position="193"/>
        <end position="203"/>
    </location>
</feature>
<dbReference type="OrthoDB" id="1633470at2"/>
<keyword evidence="3" id="KW-1185">Reference proteome</keyword>
<feature type="region of interest" description="Disordered" evidence="1">
    <location>
        <begin position="132"/>
        <end position="205"/>
    </location>
</feature>
<gene>
    <name evidence="2" type="ORF">F4V43_04145</name>
</gene>
<evidence type="ECO:0000313" key="2">
    <source>
        <dbReference type="EMBL" id="KAA9007680.1"/>
    </source>
</evidence>
<sequence>MNRHWFQLWNLARLRSRFLDMLALGRTLLLLSAGSLLFFVLLGAGGAAGHKLNPSPLPSMQGLAASLSGGFFKEMLGMEVAHLPKAKEGSALSGNKVTAFVLEMLTSINPSDPKSLIAREVPGLAADDPVLLRRGSGGAGGAPADYHPGTGGQAAPDPAPSTDPASSPDPAAAASSPEPSGQPAESAAPDSQGQGGAGSGGEGDPAIKRVLIYHSHARESYNPLLGTASDNPSSADPDRNVMLVGSYVASVLEKRGIGTLHSTQDYASTMPDYNWNFSYKYSRMTVKSAMAANGELDEMIDIHRDSQRHDKTTTVIGGQSYAQIYFILGHENKDWKKNEAFANAIHQRLEKQYPGISRGIWGKTSAQGNGEYNQSLSPNSVLIEIGGVDSTKEELKRTADALGEAIADVYWSGHEAQKADAPAN</sequence>
<dbReference type="NCBIfam" id="TIGR02867">
    <property type="entry name" value="spore_II_P"/>
    <property type="match status" value="1"/>
</dbReference>
<name>A0A5J5GI27_9BACL</name>
<dbReference type="Pfam" id="PF07454">
    <property type="entry name" value="SpoIIP"/>
    <property type="match status" value="1"/>
</dbReference>
<dbReference type="RefSeq" id="WP_150456969.1">
    <property type="nucleotide sequence ID" value="NZ_VYKK01000004.1"/>
</dbReference>
<accession>A0A5J5GI27</accession>
<dbReference type="InterPro" id="IPR010897">
    <property type="entry name" value="Spore_II_P"/>
</dbReference>
<dbReference type="SUPFAM" id="SSF53187">
    <property type="entry name" value="Zn-dependent exopeptidases"/>
    <property type="match status" value="1"/>
</dbReference>
<feature type="compositionally biased region" description="Low complexity" evidence="1">
    <location>
        <begin position="154"/>
        <end position="192"/>
    </location>
</feature>
<protein>
    <submittedName>
        <fullName evidence="2">Stage II sporulation protein P</fullName>
    </submittedName>
</protein>
<organism evidence="2 3">
    <name type="scientific">Paenibacillus spiritus</name>
    <dbReference type="NCBI Taxonomy" id="2496557"/>
    <lineage>
        <taxon>Bacteria</taxon>
        <taxon>Bacillati</taxon>
        <taxon>Bacillota</taxon>
        <taxon>Bacilli</taxon>
        <taxon>Bacillales</taxon>
        <taxon>Paenibacillaceae</taxon>
        <taxon>Paenibacillus</taxon>
    </lineage>
</organism>
<reference evidence="2 3" key="1">
    <citation type="submission" date="2019-09" db="EMBL/GenBank/DDBJ databases">
        <title>Bacillus ochoae sp. nov., Paenibacillus whitsoniae sp. nov., Paenibacillus spiritus sp. nov. Isolated from the Mars Exploration Rover during spacecraft assembly.</title>
        <authorList>
            <person name="Seuylemezian A."/>
            <person name="Vaishampayan P."/>
        </authorList>
    </citation>
    <scope>NUCLEOTIDE SEQUENCE [LARGE SCALE GENOMIC DNA]</scope>
    <source>
        <strain evidence="2 3">MER_111</strain>
    </source>
</reference>